<keyword evidence="5" id="KW-0489">Methyltransferase</keyword>
<gene>
    <name evidence="5" type="ORF">NCTC13038_03431</name>
</gene>
<dbReference type="InterPro" id="IPR003313">
    <property type="entry name" value="AraC-bd"/>
</dbReference>
<evidence type="ECO:0000259" key="4">
    <source>
        <dbReference type="PROSITE" id="PS01124"/>
    </source>
</evidence>
<dbReference type="SUPFAM" id="SSF46689">
    <property type="entry name" value="Homeodomain-like"/>
    <property type="match status" value="1"/>
</dbReference>
<keyword evidence="3" id="KW-0804">Transcription</keyword>
<feature type="domain" description="HTH araC/xylS-type" evidence="4">
    <location>
        <begin position="173"/>
        <end position="255"/>
    </location>
</feature>
<evidence type="ECO:0000256" key="3">
    <source>
        <dbReference type="ARBA" id="ARBA00023163"/>
    </source>
</evidence>
<dbReference type="Pfam" id="PF02311">
    <property type="entry name" value="AraC_binding"/>
    <property type="match status" value="1"/>
</dbReference>
<dbReference type="CDD" id="cd06124">
    <property type="entry name" value="cupin_NimR-like_N"/>
    <property type="match status" value="1"/>
</dbReference>
<name>A0A485BU84_RAOTE</name>
<proteinExistence type="predicted"/>
<accession>A0A485BU84</accession>
<dbReference type="PANTHER" id="PTHR11019:SF159">
    <property type="entry name" value="TRANSCRIPTIONAL REGULATOR-RELATED"/>
    <property type="match status" value="1"/>
</dbReference>
<evidence type="ECO:0000256" key="1">
    <source>
        <dbReference type="ARBA" id="ARBA00023015"/>
    </source>
</evidence>
<dbReference type="InterPro" id="IPR014710">
    <property type="entry name" value="RmlC-like_jellyroll"/>
</dbReference>
<reference evidence="5 6" key="1">
    <citation type="submission" date="2019-03" db="EMBL/GenBank/DDBJ databases">
        <authorList>
            <consortium name="Pathogen Informatics"/>
        </authorList>
    </citation>
    <scope>NUCLEOTIDE SEQUENCE [LARGE SCALE GENOMIC DNA]</scope>
    <source>
        <strain evidence="5 6">NCTC13038</strain>
    </source>
</reference>
<keyword evidence="1" id="KW-0805">Transcription regulation</keyword>
<dbReference type="PROSITE" id="PS01124">
    <property type="entry name" value="HTH_ARAC_FAMILY_2"/>
    <property type="match status" value="1"/>
</dbReference>
<dbReference type="AlphaFoldDB" id="A0A485BU84"/>
<dbReference type="RefSeq" id="WP_041146158.1">
    <property type="nucleotide sequence ID" value="NZ_BJNO01000006.1"/>
</dbReference>
<keyword evidence="5" id="KW-0808">Transferase</keyword>
<dbReference type="GO" id="GO:0032259">
    <property type="term" value="P:methylation"/>
    <property type="evidence" value="ECO:0007669"/>
    <property type="project" value="UniProtKB-KW"/>
</dbReference>
<dbReference type="PANTHER" id="PTHR11019">
    <property type="entry name" value="HTH-TYPE TRANSCRIPTIONAL REGULATOR NIMR"/>
    <property type="match status" value="1"/>
</dbReference>
<evidence type="ECO:0000313" key="6">
    <source>
        <dbReference type="Proteomes" id="UP000332594"/>
    </source>
</evidence>
<dbReference type="Pfam" id="PF12833">
    <property type="entry name" value="HTH_18"/>
    <property type="match status" value="1"/>
</dbReference>
<keyword evidence="2 5" id="KW-0238">DNA-binding</keyword>
<dbReference type="EMBL" id="CAADJG010000002">
    <property type="protein sequence ID" value="VFS75686.1"/>
    <property type="molecule type" value="Genomic_DNA"/>
</dbReference>
<dbReference type="Gene3D" id="2.60.120.10">
    <property type="entry name" value="Jelly Rolls"/>
    <property type="match status" value="1"/>
</dbReference>
<evidence type="ECO:0000313" key="5">
    <source>
        <dbReference type="EMBL" id="VFS75686.1"/>
    </source>
</evidence>
<protein>
    <submittedName>
        <fullName evidence="5">Bifunctional DNA-binding transcriptional dual regulator/O6-methylguanine-DNA methyltransferase</fullName>
    </submittedName>
</protein>
<dbReference type="InterPro" id="IPR018060">
    <property type="entry name" value="HTH_AraC"/>
</dbReference>
<dbReference type="SUPFAM" id="SSF51182">
    <property type="entry name" value="RmlC-like cupins"/>
    <property type="match status" value="1"/>
</dbReference>
<dbReference type="SMART" id="SM00342">
    <property type="entry name" value="HTH_ARAC"/>
    <property type="match status" value="1"/>
</dbReference>
<dbReference type="Proteomes" id="UP000332594">
    <property type="component" value="Unassembled WGS sequence"/>
</dbReference>
<evidence type="ECO:0000256" key="2">
    <source>
        <dbReference type="ARBA" id="ARBA00023125"/>
    </source>
</evidence>
<sequence>MAWLDAHAAFNPDALNKTVVGVRSALGSHDSGSHRHDMAQILFTRQGCVRLTLNDGALLCLLPPTRAAWIPAGVPHRAEMKSIVDYRSVWFQPSRFPDLPAHPAILNVGPLLRELLERTAASPWDSDWESGSGWHLAALCAAEISAAAHEPMMLALPQDKRLAALGGQSLPPTLRALAAECGASEKTISRILHRDTGMSWQQWRQQWRLMKAVELLATGKRITDAAQALDFASDSAFIYFFRTMTGMTPGRYLSSSTTV</sequence>
<dbReference type="Gene3D" id="1.10.10.60">
    <property type="entry name" value="Homeodomain-like"/>
    <property type="match status" value="2"/>
</dbReference>
<dbReference type="GO" id="GO:0003700">
    <property type="term" value="F:DNA-binding transcription factor activity"/>
    <property type="evidence" value="ECO:0007669"/>
    <property type="project" value="InterPro"/>
</dbReference>
<dbReference type="InterPro" id="IPR011051">
    <property type="entry name" value="RmlC_Cupin_sf"/>
</dbReference>
<dbReference type="InterPro" id="IPR009057">
    <property type="entry name" value="Homeodomain-like_sf"/>
</dbReference>
<dbReference type="GO" id="GO:0008168">
    <property type="term" value="F:methyltransferase activity"/>
    <property type="evidence" value="ECO:0007669"/>
    <property type="project" value="UniProtKB-KW"/>
</dbReference>
<organism evidence="5 6">
    <name type="scientific">Raoultella terrigena</name>
    <name type="common">Klebsiella terrigena</name>
    <dbReference type="NCBI Taxonomy" id="577"/>
    <lineage>
        <taxon>Bacteria</taxon>
        <taxon>Pseudomonadati</taxon>
        <taxon>Pseudomonadota</taxon>
        <taxon>Gammaproteobacteria</taxon>
        <taxon>Enterobacterales</taxon>
        <taxon>Enterobacteriaceae</taxon>
        <taxon>Klebsiella/Raoultella group</taxon>
        <taxon>Raoultella</taxon>
    </lineage>
</organism>
<dbReference type="GO" id="GO:0043565">
    <property type="term" value="F:sequence-specific DNA binding"/>
    <property type="evidence" value="ECO:0007669"/>
    <property type="project" value="InterPro"/>
</dbReference>